<keyword evidence="1" id="KW-0732">Signal</keyword>
<gene>
    <name evidence="2" type="ORF">GCU69_14280</name>
</gene>
<protein>
    <recommendedName>
        <fullName evidence="4">Ricin B lectin domain-containing protein</fullName>
    </recommendedName>
</protein>
<keyword evidence="3" id="KW-1185">Reference proteome</keyword>
<dbReference type="EMBL" id="WHPN01000274">
    <property type="protein sequence ID" value="KAF4408434.1"/>
    <property type="molecule type" value="Genomic_DNA"/>
</dbReference>
<accession>A0ABQ7FJ88</accession>
<evidence type="ECO:0000313" key="3">
    <source>
        <dbReference type="Proteomes" id="UP000621266"/>
    </source>
</evidence>
<dbReference type="Proteomes" id="UP000621266">
    <property type="component" value="Unassembled WGS sequence"/>
</dbReference>
<evidence type="ECO:0000256" key="1">
    <source>
        <dbReference type="SAM" id="SignalP"/>
    </source>
</evidence>
<evidence type="ECO:0008006" key="4">
    <source>
        <dbReference type="Google" id="ProtNLM"/>
    </source>
</evidence>
<dbReference type="RefSeq" id="WP_098754069.1">
    <property type="nucleotide sequence ID" value="NZ_WHPN01000274.1"/>
</dbReference>
<feature type="signal peptide" evidence="1">
    <location>
        <begin position="1"/>
        <end position="28"/>
    </location>
</feature>
<feature type="chain" id="PRO_5047283508" description="Ricin B lectin domain-containing protein" evidence="1">
    <location>
        <begin position="29"/>
        <end position="99"/>
    </location>
</feature>
<proteinExistence type="predicted"/>
<evidence type="ECO:0000313" key="2">
    <source>
        <dbReference type="EMBL" id="KAF4408434.1"/>
    </source>
</evidence>
<name>A0ABQ7FJ88_9ACTN</name>
<sequence length="99" mass="10740">MKRLFKSAAVIIATVGATLSTTAAQASAAPTAETVSAVSHENVTRQFADIPTPAVLYSRYSTLSQCISVGSKGEFHGRWLSWSCYDNRPLDVQLWVVYS</sequence>
<reference evidence="2 3" key="1">
    <citation type="submission" date="2019-10" db="EMBL/GenBank/DDBJ databases">
        <title>Streptomyces tenebrisbrunneis sp.nov., an endogenous actinomycete isolated from of Lycium ruthenicum.</title>
        <authorList>
            <person name="Ma L."/>
        </authorList>
    </citation>
    <scope>NUCLEOTIDE SEQUENCE [LARGE SCALE GENOMIC DNA]</scope>
    <source>
        <strain evidence="2 3">TRM 66187</strain>
    </source>
</reference>
<organism evidence="2 3">
    <name type="scientific">Streptomyces lycii</name>
    <dbReference type="NCBI Taxonomy" id="2654337"/>
    <lineage>
        <taxon>Bacteria</taxon>
        <taxon>Bacillati</taxon>
        <taxon>Actinomycetota</taxon>
        <taxon>Actinomycetes</taxon>
        <taxon>Kitasatosporales</taxon>
        <taxon>Streptomycetaceae</taxon>
        <taxon>Streptomyces</taxon>
    </lineage>
</organism>
<comment type="caution">
    <text evidence="2">The sequence shown here is derived from an EMBL/GenBank/DDBJ whole genome shotgun (WGS) entry which is preliminary data.</text>
</comment>